<evidence type="ECO:0000256" key="4">
    <source>
        <dbReference type="ARBA" id="ARBA00022840"/>
    </source>
</evidence>
<dbReference type="SUPFAM" id="SSF52402">
    <property type="entry name" value="Adenine nucleotide alpha hydrolases-like"/>
    <property type="match status" value="1"/>
</dbReference>
<comment type="similarity">
    <text evidence="6">Belongs to the tRNA(Ile)-lysidine synthase family.</text>
</comment>
<evidence type="ECO:0000256" key="5">
    <source>
        <dbReference type="ARBA" id="ARBA00048539"/>
    </source>
</evidence>
<evidence type="ECO:0000256" key="2">
    <source>
        <dbReference type="ARBA" id="ARBA00022694"/>
    </source>
</evidence>
<evidence type="ECO:0000256" key="1">
    <source>
        <dbReference type="ARBA" id="ARBA00022598"/>
    </source>
</evidence>
<evidence type="ECO:0000259" key="7">
    <source>
        <dbReference type="Pfam" id="PF01171"/>
    </source>
</evidence>
<evidence type="ECO:0000256" key="3">
    <source>
        <dbReference type="ARBA" id="ARBA00022741"/>
    </source>
</evidence>
<evidence type="ECO:0000313" key="9">
    <source>
        <dbReference type="Proteomes" id="UP000759103"/>
    </source>
</evidence>
<keyword evidence="2 6" id="KW-0819">tRNA processing</keyword>
<evidence type="ECO:0000256" key="6">
    <source>
        <dbReference type="HAMAP-Rule" id="MF_01161"/>
    </source>
</evidence>
<dbReference type="EC" id="6.3.4.19" evidence="6"/>
<gene>
    <name evidence="6 8" type="primary">tilS</name>
    <name evidence="8" type="ORF">KZ820_16225</name>
</gene>
<keyword evidence="4 6" id="KW-0067">ATP-binding</keyword>
<dbReference type="Proteomes" id="UP000759103">
    <property type="component" value="Unassembled WGS sequence"/>
</dbReference>
<dbReference type="InterPro" id="IPR014729">
    <property type="entry name" value="Rossmann-like_a/b/a_fold"/>
</dbReference>
<comment type="caution">
    <text evidence="8">The sequence shown here is derived from an EMBL/GenBank/DDBJ whole genome shotgun (WGS) entry which is preliminary data.</text>
</comment>
<sequence length="331" mass="35308">MSVAPLPAAAVARFIDDLRRGFARAHDVAAVDRVGVAVSGGPDSVALLLLAAAALPGEVVAATVDHRLRAAGADEAAMVAGLCERLGVPHATLAPATPITGSSLQRRAREARYALLTDWAARQRVDALLTAHHADDQAETLLMRLNRASGLAGLSAIRAARREGGTLLLRPLLAWRRAELRALVEAAGAPFVDDPSNADPRHDRTRVRAALAAMPALDPAALAASVGFLAEAEEAIARLTERLWSELWRGPDRPFAVAGEPRELRRRLLRRALHATRAQHAIGLPAFTDSSNIEPLLDALAARRGATHAGVKVEVHEEGWIFRVAPPRRSL</sequence>
<dbReference type="InterPro" id="IPR012795">
    <property type="entry name" value="tRNA_Ile_lys_synt_N"/>
</dbReference>
<dbReference type="InterPro" id="IPR012094">
    <property type="entry name" value="tRNA_Ile_lys_synt"/>
</dbReference>
<comment type="catalytic activity">
    <reaction evidence="5 6">
        <text>cytidine(34) in tRNA(Ile2) + L-lysine + ATP = lysidine(34) in tRNA(Ile2) + AMP + diphosphate + H(+)</text>
        <dbReference type="Rhea" id="RHEA:43744"/>
        <dbReference type="Rhea" id="RHEA-COMP:10625"/>
        <dbReference type="Rhea" id="RHEA-COMP:10670"/>
        <dbReference type="ChEBI" id="CHEBI:15378"/>
        <dbReference type="ChEBI" id="CHEBI:30616"/>
        <dbReference type="ChEBI" id="CHEBI:32551"/>
        <dbReference type="ChEBI" id="CHEBI:33019"/>
        <dbReference type="ChEBI" id="CHEBI:82748"/>
        <dbReference type="ChEBI" id="CHEBI:83665"/>
        <dbReference type="ChEBI" id="CHEBI:456215"/>
        <dbReference type="EC" id="6.3.4.19"/>
    </reaction>
</comment>
<dbReference type="InterPro" id="IPR011063">
    <property type="entry name" value="TilS/TtcA_N"/>
</dbReference>
<dbReference type="Gene3D" id="3.40.50.620">
    <property type="entry name" value="HUPs"/>
    <property type="match status" value="1"/>
</dbReference>
<protein>
    <recommendedName>
        <fullName evidence="6">tRNA(Ile)-lysidine synthase</fullName>
        <ecNumber evidence="6">6.3.4.19</ecNumber>
    </recommendedName>
    <alternativeName>
        <fullName evidence="6">tRNA(Ile)-2-lysyl-cytidine synthase</fullName>
    </alternativeName>
    <alternativeName>
        <fullName evidence="6">tRNA(Ile)-lysidine synthetase</fullName>
    </alternativeName>
</protein>
<evidence type="ECO:0000313" key="8">
    <source>
        <dbReference type="EMBL" id="MBW6532290.1"/>
    </source>
</evidence>
<proteinExistence type="inferred from homology"/>
<accession>A0ABS7BRR3</accession>
<keyword evidence="3 6" id="KW-0547">Nucleotide-binding</keyword>
<comment type="domain">
    <text evidence="6">The N-terminal region contains the highly conserved SGGXDS motif, predicted to be a P-loop motif involved in ATP binding.</text>
</comment>
<feature type="domain" description="tRNA(Ile)-lysidine/2-thiocytidine synthase N-terminal" evidence="7">
    <location>
        <begin position="34"/>
        <end position="209"/>
    </location>
</feature>
<reference evidence="8 9" key="1">
    <citation type="submission" date="2021-07" db="EMBL/GenBank/DDBJ databases">
        <title>Sphingomonas sp.</title>
        <authorList>
            <person name="Feng G."/>
            <person name="Li J."/>
            <person name="Pan M."/>
        </authorList>
    </citation>
    <scope>NUCLEOTIDE SEQUENCE [LARGE SCALE GENOMIC DNA]</scope>
    <source>
        <strain evidence="8 9">RRHST34</strain>
    </source>
</reference>
<keyword evidence="6" id="KW-0963">Cytoplasm</keyword>
<dbReference type="Pfam" id="PF01171">
    <property type="entry name" value="ATP_bind_3"/>
    <property type="match status" value="1"/>
</dbReference>
<comment type="function">
    <text evidence="6">Ligates lysine onto the cytidine present at position 34 of the AUA codon-specific tRNA(Ile) that contains the anticodon CAU, in an ATP-dependent manner. Cytidine is converted to lysidine, thus changing the amino acid specificity of the tRNA from methionine to isoleucine.</text>
</comment>
<dbReference type="NCBIfam" id="TIGR02432">
    <property type="entry name" value="lysidine_TilS_N"/>
    <property type="match status" value="1"/>
</dbReference>
<keyword evidence="1 6" id="KW-0436">Ligase</keyword>
<keyword evidence="9" id="KW-1185">Reference proteome</keyword>
<feature type="binding site" evidence="6">
    <location>
        <begin position="39"/>
        <end position="44"/>
    </location>
    <ligand>
        <name>ATP</name>
        <dbReference type="ChEBI" id="CHEBI:30616"/>
    </ligand>
</feature>
<organism evidence="8 9">
    <name type="scientific">Sphingomonas citri</name>
    <dbReference type="NCBI Taxonomy" id="2862499"/>
    <lineage>
        <taxon>Bacteria</taxon>
        <taxon>Pseudomonadati</taxon>
        <taxon>Pseudomonadota</taxon>
        <taxon>Alphaproteobacteria</taxon>
        <taxon>Sphingomonadales</taxon>
        <taxon>Sphingomonadaceae</taxon>
        <taxon>Sphingomonas</taxon>
    </lineage>
</organism>
<dbReference type="CDD" id="cd01992">
    <property type="entry name" value="TilS_N"/>
    <property type="match status" value="1"/>
</dbReference>
<comment type="subcellular location">
    <subcellularLocation>
        <location evidence="6">Cytoplasm</location>
    </subcellularLocation>
</comment>
<dbReference type="GO" id="GO:0032267">
    <property type="term" value="F:tRNA(Ile)-lysidine synthase activity"/>
    <property type="evidence" value="ECO:0007669"/>
    <property type="project" value="UniProtKB-EC"/>
</dbReference>
<dbReference type="PANTHER" id="PTHR43033">
    <property type="entry name" value="TRNA(ILE)-LYSIDINE SYNTHASE-RELATED"/>
    <property type="match status" value="1"/>
</dbReference>
<dbReference type="EMBL" id="JAHXZN010000006">
    <property type="protein sequence ID" value="MBW6532290.1"/>
    <property type="molecule type" value="Genomic_DNA"/>
</dbReference>
<name>A0ABS7BRR3_9SPHN</name>
<dbReference type="HAMAP" id="MF_01161">
    <property type="entry name" value="tRNA_Ile_lys_synt"/>
    <property type="match status" value="1"/>
</dbReference>
<dbReference type="PANTHER" id="PTHR43033:SF5">
    <property type="entry name" value="TRNA(ILE)-LYSIDINE SYNTHETASE"/>
    <property type="match status" value="1"/>
</dbReference>